<keyword evidence="6" id="KW-1015">Disulfide bond</keyword>
<keyword evidence="5" id="KW-0472">Membrane</keyword>
<name>A0A2N9H4Q3_FAGSY</name>
<dbReference type="PANTHER" id="PTHR47974">
    <property type="entry name" value="OS07G0415500 PROTEIN"/>
    <property type="match status" value="1"/>
</dbReference>
<dbReference type="PANTHER" id="PTHR47974:SF3">
    <property type="entry name" value="RECEPTOR-LIKE SERINE_THREONINE-PROTEIN KINASE"/>
    <property type="match status" value="1"/>
</dbReference>
<keyword evidence="2" id="KW-0812">Transmembrane</keyword>
<dbReference type="EMBL" id="OIVN01002809">
    <property type="protein sequence ID" value="SPD06611.1"/>
    <property type="molecule type" value="Genomic_DNA"/>
</dbReference>
<keyword evidence="3" id="KW-0732">Signal</keyword>
<dbReference type="PROSITE" id="PS50927">
    <property type="entry name" value="BULB_LECTIN"/>
    <property type="match status" value="1"/>
</dbReference>
<proteinExistence type="predicted"/>
<dbReference type="SUPFAM" id="SSF51110">
    <property type="entry name" value="alpha-D-mannose-specific plant lectins"/>
    <property type="match status" value="1"/>
</dbReference>
<reference evidence="9" key="1">
    <citation type="submission" date="2018-02" db="EMBL/GenBank/DDBJ databases">
        <authorList>
            <person name="Cohen D.B."/>
            <person name="Kent A.D."/>
        </authorList>
    </citation>
    <scope>NUCLEOTIDE SEQUENCE</scope>
</reference>
<feature type="domain" description="Bulb-type lectin" evidence="8">
    <location>
        <begin position="1"/>
        <end position="74"/>
    </location>
</feature>
<dbReference type="InterPro" id="IPR036426">
    <property type="entry name" value="Bulb-type_lectin_dom_sf"/>
</dbReference>
<evidence type="ECO:0000259" key="8">
    <source>
        <dbReference type="PROSITE" id="PS50927"/>
    </source>
</evidence>
<evidence type="ECO:0000256" key="5">
    <source>
        <dbReference type="ARBA" id="ARBA00023136"/>
    </source>
</evidence>
<organism evidence="9">
    <name type="scientific">Fagus sylvatica</name>
    <name type="common">Beechnut</name>
    <dbReference type="NCBI Taxonomy" id="28930"/>
    <lineage>
        <taxon>Eukaryota</taxon>
        <taxon>Viridiplantae</taxon>
        <taxon>Streptophyta</taxon>
        <taxon>Embryophyta</taxon>
        <taxon>Tracheophyta</taxon>
        <taxon>Spermatophyta</taxon>
        <taxon>Magnoliopsida</taxon>
        <taxon>eudicotyledons</taxon>
        <taxon>Gunneridae</taxon>
        <taxon>Pentapetalae</taxon>
        <taxon>rosids</taxon>
        <taxon>fabids</taxon>
        <taxon>Fagales</taxon>
        <taxon>Fagaceae</taxon>
        <taxon>Fagus</taxon>
    </lineage>
</organism>
<keyword evidence="7" id="KW-0325">Glycoprotein</keyword>
<evidence type="ECO:0000256" key="7">
    <source>
        <dbReference type="ARBA" id="ARBA00023180"/>
    </source>
</evidence>
<dbReference type="GO" id="GO:0048544">
    <property type="term" value="P:recognition of pollen"/>
    <property type="evidence" value="ECO:0007669"/>
    <property type="project" value="InterPro"/>
</dbReference>
<accession>A0A2N9H4Q3</accession>
<dbReference type="GO" id="GO:0016020">
    <property type="term" value="C:membrane"/>
    <property type="evidence" value="ECO:0007669"/>
    <property type="project" value="UniProtKB-SubCell"/>
</dbReference>
<protein>
    <recommendedName>
        <fullName evidence="8">Bulb-type lectin domain-containing protein</fullName>
    </recommendedName>
</protein>
<comment type="subcellular location">
    <subcellularLocation>
        <location evidence="1">Membrane</location>
        <topology evidence="1">Single-pass membrane protein</topology>
    </subcellularLocation>
</comment>
<keyword evidence="4" id="KW-1133">Transmembrane helix</keyword>
<dbReference type="Gene3D" id="2.90.10.10">
    <property type="entry name" value="Bulb-type lectin domain"/>
    <property type="match status" value="1"/>
</dbReference>
<evidence type="ECO:0000256" key="3">
    <source>
        <dbReference type="ARBA" id="ARBA00022729"/>
    </source>
</evidence>
<evidence type="ECO:0000256" key="2">
    <source>
        <dbReference type="ARBA" id="ARBA00022692"/>
    </source>
</evidence>
<dbReference type="Pfam" id="PF01453">
    <property type="entry name" value="B_lectin"/>
    <property type="match status" value="1"/>
</dbReference>
<dbReference type="AlphaFoldDB" id="A0A2N9H4Q3"/>
<sequence>MANRDEPVDGKGSKLSLLKDGKLILSNSAGITVWTTRTAALTSSDDTNLQLQLLNTGNLVLHNSTALSKRSQVDYSPGYYKLSFNDDNVLHLLFQGPTISSVYWPDPSLANPGLAGRSKYGTRRRAVLNNTGYFESTDHFTFNATDYGVVTHRRLTLDTDGNLRLYSLQEMNEVWEWFVTWQAFSDPCRIHGICGLNGVCSYDHVFGRKCSCLQGFKMKDQTDWSYGCEPEFSVSCNNTDKSSFVQLAHVEYYVFGSLIRKL</sequence>
<evidence type="ECO:0000313" key="9">
    <source>
        <dbReference type="EMBL" id="SPD06611.1"/>
    </source>
</evidence>
<evidence type="ECO:0000256" key="6">
    <source>
        <dbReference type="ARBA" id="ARBA00023157"/>
    </source>
</evidence>
<gene>
    <name evidence="9" type="ORF">FSB_LOCUS34493</name>
</gene>
<dbReference type="Pfam" id="PF00954">
    <property type="entry name" value="S_locus_glycop"/>
    <property type="match status" value="1"/>
</dbReference>
<evidence type="ECO:0000256" key="4">
    <source>
        <dbReference type="ARBA" id="ARBA00022989"/>
    </source>
</evidence>
<dbReference type="InterPro" id="IPR001480">
    <property type="entry name" value="Bulb-type_lectin_dom"/>
</dbReference>
<evidence type="ECO:0000256" key="1">
    <source>
        <dbReference type="ARBA" id="ARBA00004167"/>
    </source>
</evidence>
<dbReference type="InterPro" id="IPR000858">
    <property type="entry name" value="S_locus_glycoprot_dom"/>
</dbReference>